<evidence type="ECO:0000313" key="12">
    <source>
        <dbReference type="Proteomes" id="UP001500618"/>
    </source>
</evidence>
<sequence length="188" mass="20884">MPIQPETRSGGLVTRLPSRAKLVRIDVPVLADGADMWRIARDSKVLDVNSSYAYLLWCRDFADTSAVARMGSRTVGFVTGYVRPSTPDTVVVWQIAVDEQARGHGVAGALLDRLVDQLAVQGVRRMETTITQDNLASRRLFEALAGKLGCDFGRSELFEDQHFPDNHQAEDLYRIGPWVITPVRRGTT</sequence>
<dbReference type="PROSITE" id="PS51186">
    <property type="entry name" value="GNAT"/>
    <property type="match status" value="1"/>
</dbReference>
<name>A0ABN2HZI8_9ACTN</name>
<dbReference type="InterPro" id="IPR000182">
    <property type="entry name" value="GNAT_dom"/>
</dbReference>
<evidence type="ECO:0000256" key="8">
    <source>
        <dbReference type="ARBA" id="ARBA00048924"/>
    </source>
</evidence>
<comment type="catalytic activity">
    <reaction evidence="8 9">
        <text>L-2,4-diaminobutanoate + acetyl-CoA = (2S)-4-acetamido-2-aminobutanoate + CoA + H(+)</text>
        <dbReference type="Rhea" id="RHEA:16901"/>
        <dbReference type="ChEBI" id="CHEBI:15378"/>
        <dbReference type="ChEBI" id="CHEBI:57287"/>
        <dbReference type="ChEBI" id="CHEBI:57288"/>
        <dbReference type="ChEBI" id="CHEBI:58761"/>
        <dbReference type="ChEBI" id="CHEBI:58929"/>
        <dbReference type="EC" id="2.3.1.178"/>
    </reaction>
</comment>
<dbReference type="InterPro" id="IPR012772">
    <property type="entry name" value="Ectoine_EctA"/>
</dbReference>
<dbReference type="Gene3D" id="3.40.630.30">
    <property type="match status" value="1"/>
</dbReference>
<organism evidence="11 12">
    <name type="scientific">Fodinicola feengrottensis</name>
    <dbReference type="NCBI Taxonomy" id="435914"/>
    <lineage>
        <taxon>Bacteria</taxon>
        <taxon>Bacillati</taxon>
        <taxon>Actinomycetota</taxon>
        <taxon>Actinomycetes</taxon>
        <taxon>Mycobacteriales</taxon>
        <taxon>Fodinicola</taxon>
    </lineage>
</organism>
<evidence type="ECO:0000313" key="11">
    <source>
        <dbReference type="EMBL" id="GAA1696146.1"/>
    </source>
</evidence>
<keyword evidence="12" id="KW-1185">Reference proteome</keyword>
<keyword evidence="6 9" id="KW-0808">Transferase</keyword>
<gene>
    <name evidence="9 11" type="primary">ectA</name>
    <name evidence="11" type="ORF">GCM10009765_51740</name>
</gene>
<dbReference type="NCBIfam" id="TIGR02406">
    <property type="entry name" value="ectoine_EctA"/>
    <property type="match status" value="1"/>
</dbReference>
<reference evidence="11 12" key="1">
    <citation type="journal article" date="2019" name="Int. J. Syst. Evol. Microbiol.">
        <title>The Global Catalogue of Microorganisms (GCM) 10K type strain sequencing project: providing services to taxonomists for standard genome sequencing and annotation.</title>
        <authorList>
            <consortium name="The Broad Institute Genomics Platform"/>
            <consortium name="The Broad Institute Genome Sequencing Center for Infectious Disease"/>
            <person name="Wu L."/>
            <person name="Ma J."/>
        </authorList>
    </citation>
    <scope>NUCLEOTIDE SEQUENCE [LARGE SCALE GENOMIC DNA]</scope>
    <source>
        <strain evidence="11 12">JCM 14718</strain>
    </source>
</reference>
<evidence type="ECO:0000256" key="3">
    <source>
        <dbReference type="ARBA" id="ARBA00010712"/>
    </source>
</evidence>
<evidence type="ECO:0000256" key="9">
    <source>
        <dbReference type="RuleBase" id="RU365045"/>
    </source>
</evidence>
<dbReference type="Proteomes" id="UP001500618">
    <property type="component" value="Unassembled WGS sequence"/>
</dbReference>
<evidence type="ECO:0000256" key="5">
    <source>
        <dbReference type="ARBA" id="ARBA00017935"/>
    </source>
</evidence>
<evidence type="ECO:0000259" key="10">
    <source>
        <dbReference type="PROSITE" id="PS51186"/>
    </source>
</evidence>
<evidence type="ECO:0000256" key="6">
    <source>
        <dbReference type="ARBA" id="ARBA00022679"/>
    </source>
</evidence>
<proteinExistence type="inferred from homology"/>
<evidence type="ECO:0000256" key="2">
    <source>
        <dbReference type="ARBA" id="ARBA00004978"/>
    </source>
</evidence>
<dbReference type="CDD" id="cd04301">
    <property type="entry name" value="NAT_SF"/>
    <property type="match status" value="1"/>
</dbReference>
<evidence type="ECO:0000256" key="4">
    <source>
        <dbReference type="ARBA" id="ARBA00012355"/>
    </source>
</evidence>
<protein>
    <recommendedName>
        <fullName evidence="5 9">L-2,4-diaminobutyric acid acetyltransferase</fullName>
        <shortName evidence="9">DABA acetyltransferase</shortName>
        <ecNumber evidence="4 9">2.3.1.178</ecNumber>
    </recommendedName>
</protein>
<evidence type="ECO:0000256" key="1">
    <source>
        <dbReference type="ARBA" id="ARBA00003741"/>
    </source>
</evidence>
<comment type="similarity">
    <text evidence="3 9">Belongs to the acetyltransferase family. EctA subfamily.</text>
</comment>
<comment type="pathway">
    <text evidence="2 9">Amine and polyamine biosynthesis; ectoine biosynthesis; L-ectoine from L-aspartate 4-semialdehyde: step 2/3.</text>
</comment>
<dbReference type="RefSeq" id="WP_163566811.1">
    <property type="nucleotide sequence ID" value="NZ_BAAANY010000020.1"/>
</dbReference>
<accession>A0ABN2HZI8</accession>
<dbReference type="EMBL" id="BAAANY010000020">
    <property type="protein sequence ID" value="GAA1696146.1"/>
    <property type="molecule type" value="Genomic_DNA"/>
</dbReference>
<dbReference type="SUPFAM" id="SSF55729">
    <property type="entry name" value="Acyl-CoA N-acyltransferases (Nat)"/>
    <property type="match status" value="1"/>
</dbReference>
<dbReference type="EC" id="2.3.1.178" evidence="4 9"/>
<dbReference type="Pfam" id="PF00583">
    <property type="entry name" value="Acetyltransf_1"/>
    <property type="match status" value="1"/>
</dbReference>
<dbReference type="InterPro" id="IPR016181">
    <property type="entry name" value="Acyl_CoA_acyltransferase"/>
</dbReference>
<keyword evidence="7 9" id="KW-0012">Acyltransferase</keyword>
<evidence type="ECO:0000256" key="7">
    <source>
        <dbReference type="ARBA" id="ARBA00023315"/>
    </source>
</evidence>
<comment type="caution">
    <text evidence="11">The sequence shown here is derived from an EMBL/GenBank/DDBJ whole genome shotgun (WGS) entry which is preliminary data.</text>
</comment>
<comment type="function">
    <text evidence="1 9">Catalyzes the acetylation of L-2,4-diaminobutyrate (DABA) to gamma-N-acetyl-alpha,gamma-diaminobutyric acid (ADABA) with acetyl coenzyme A.</text>
</comment>
<feature type="domain" description="N-acetyltransferase" evidence="10">
    <location>
        <begin position="23"/>
        <end position="170"/>
    </location>
</feature>